<dbReference type="GO" id="GO:0004930">
    <property type="term" value="F:G protein-coupled receptor activity"/>
    <property type="evidence" value="ECO:0007669"/>
    <property type="project" value="UniProtKB-KW"/>
</dbReference>
<feature type="non-terminal residue" evidence="11">
    <location>
        <position position="1"/>
    </location>
</feature>
<name>A0AAV2H035_LYMST</name>
<evidence type="ECO:0000256" key="5">
    <source>
        <dbReference type="ARBA" id="ARBA00023136"/>
    </source>
</evidence>
<dbReference type="PANTHER" id="PTHR45695">
    <property type="entry name" value="LEUCOKININ RECEPTOR-RELATED"/>
    <property type="match status" value="1"/>
</dbReference>
<protein>
    <recommendedName>
        <fullName evidence="10">G-protein coupled receptors family 1 profile domain-containing protein</fullName>
    </recommendedName>
</protein>
<keyword evidence="5 9" id="KW-0472">Membrane</keyword>
<evidence type="ECO:0000313" key="11">
    <source>
        <dbReference type="EMBL" id="CAL1526978.1"/>
    </source>
</evidence>
<dbReference type="EMBL" id="CAXITT010000011">
    <property type="protein sequence ID" value="CAL1526978.1"/>
    <property type="molecule type" value="Genomic_DNA"/>
</dbReference>
<comment type="subcellular location">
    <subcellularLocation>
        <location evidence="1">Membrane</location>
        <topology evidence="1">Multi-pass membrane protein</topology>
    </subcellularLocation>
</comment>
<feature type="transmembrane region" description="Helical" evidence="9">
    <location>
        <begin position="87"/>
        <end position="105"/>
    </location>
</feature>
<evidence type="ECO:0000313" key="12">
    <source>
        <dbReference type="Proteomes" id="UP001497497"/>
    </source>
</evidence>
<keyword evidence="4 8" id="KW-0297">G-protein coupled receptor</keyword>
<dbReference type="GO" id="GO:0005886">
    <property type="term" value="C:plasma membrane"/>
    <property type="evidence" value="ECO:0007669"/>
    <property type="project" value="TreeGrafter"/>
</dbReference>
<sequence length="324" mass="37104">EVAGLAEIVIFSIIFFAIGAAGIIGNFLVVYAIVCDRKMRASVTNLLITNLALADLIIMVFGIPEIIQFMMNRGWILESLLCKANRFILVVSLYASVMTLVSICIERYVGIVHPIKAHILCSRVRIALVVAFIWPLSIAAGTPTLLFNEMEEGGTGSKARITFSVKLCHIRFPSKPFHYFLVFKYLEFILFYVLPLIIQIMLYAKVSRQLFTRSEKLRRIPHSDNKLSFFFFVFCCFRERASDALLARKGVVKMLMMSVVVYFLSYSPQHVLLVYRTFKQNDFHDMWTLNVFVSVIAYMNSAANPILYSIFSQNFRTNFRNVLC</sequence>
<evidence type="ECO:0000256" key="3">
    <source>
        <dbReference type="ARBA" id="ARBA00022989"/>
    </source>
</evidence>
<feature type="transmembrane region" description="Helical" evidence="9">
    <location>
        <begin position="6"/>
        <end position="34"/>
    </location>
</feature>
<feature type="transmembrane region" description="Helical" evidence="9">
    <location>
        <begin position="287"/>
        <end position="311"/>
    </location>
</feature>
<dbReference type="PRINTS" id="PR00237">
    <property type="entry name" value="GPCRRHODOPSN"/>
</dbReference>
<dbReference type="Pfam" id="PF00001">
    <property type="entry name" value="7tm_1"/>
    <property type="match status" value="1"/>
</dbReference>
<evidence type="ECO:0000256" key="9">
    <source>
        <dbReference type="SAM" id="Phobius"/>
    </source>
</evidence>
<comment type="caution">
    <text evidence="11">The sequence shown here is derived from an EMBL/GenBank/DDBJ whole genome shotgun (WGS) entry which is preliminary data.</text>
</comment>
<feature type="transmembrane region" description="Helical" evidence="9">
    <location>
        <begin position="250"/>
        <end position="267"/>
    </location>
</feature>
<dbReference type="PRINTS" id="PR01157">
    <property type="entry name" value="P2YPURNOCPTR"/>
</dbReference>
<comment type="similarity">
    <text evidence="8">Belongs to the G-protein coupled receptor 1 family.</text>
</comment>
<evidence type="ECO:0000256" key="1">
    <source>
        <dbReference type="ARBA" id="ARBA00004141"/>
    </source>
</evidence>
<dbReference type="InterPro" id="IPR000276">
    <property type="entry name" value="GPCR_Rhodpsn"/>
</dbReference>
<keyword evidence="12" id="KW-1185">Reference proteome</keyword>
<reference evidence="11 12" key="1">
    <citation type="submission" date="2024-04" db="EMBL/GenBank/DDBJ databases">
        <authorList>
            <consortium name="Genoscope - CEA"/>
            <person name="William W."/>
        </authorList>
    </citation>
    <scope>NUCLEOTIDE SEQUENCE [LARGE SCALE GENOMIC DNA]</scope>
</reference>
<dbReference type="CDD" id="cd00637">
    <property type="entry name" value="7tm_classA_rhodopsin-like"/>
    <property type="match status" value="1"/>
</dbReference>
<evidence type="ECO:0000256" key="4">
    <source>
        <dbReference type="ARBA" id="ARBA00023040"/>
    </source>
</evidence>
<evidence type="ECO:0000256" key="6">
    <source>
        <dbReference type="ARBA" id="ARBA00023170"/>
    </source>
</evidence>
<dbReference type="AlphaFoldDB" id="A0AAV2H035"/>
<dbReference type="Gene3D" id="1.20.1070.10">
    <property type="entry name" value="Rhodopsin 7-helix transmembrane proteins"/>
    <property type="match status" value="1"/>
</dbReference>
<feature type="transmembrane region" description="Helical" evidence="9">
    <location>
        <begin position="182"/>
        <end position="204"/>
    </location>
</feature>
<feature type="non-terminal residue" evidence="11">
    <location>
        <position position="324"/>
    </location>
</feature>
<dbReference type="PROSITE" id="PS50262">
    <property type="entry name" value="G_PROTEIN_RECEP_F1_2"/>
    <property type="match status" value="1"/>
</dbReference>
<evidence type="ECO:0000256" key="7">
    <source>
        <dbReference type="ARBA" id="ARBA00023224"/>
    </source>
</evidence>
<dbReference type="Proteomes" id="UP001497497">
    <property type="component" value="Unassembled WGS sequence"/>
</dbReference>
<evidence type="ECO:0000256" key="2">
    <source>
        <dbReference type="ARBA" id="ARBA00022692"/>
    </source>
</evidence>
<keyword evidence="3 9" id="KW-1133">Transmembrane helix</keyword>
<organism evidence="11 12">
    <name type="scientific">Lymnaea stagnalis</name>
    <name type="common">Great pond snail</name>
    <name type="synonym">Helix stagnalis</name>
    <dbReference type="NCBI Taxonomy" id="6523"/>
    <lineage>
        <taxon>Eukaryota</taxon>
        <taxon>Metazoa</taxon>
        <taxon>Spiralia</taxon>
        <taxon>Lophotrochozoa</taxon>
        <taxon>Mollusca</taxon>
        <taxon>Gastropoda</taxon>
        <taxon>Heterobranchia</taxon>
        <taxon>Euthyneura</taxon>
        <taxon>Panpulmonata</taxon>
        <taxon>Hygrophila</taxon>
        <taxon>Lymnaeoidea</taxon>
        <taxon>Lymnaeidae</taxon>
        <taxon>Lymnaea</taxon>
    </lineage>
</organism>
<accession>A0AAV2H035</accession>
<feature type="domain" description="G-protein coupled receptors family 1 profile" evidence="10">
    <location>
        <begin position="25"/>
        <end position="308"/>
    </location>
</feature>
<dbReference type="InterPro" id="IPR017452">
    <property type="entry name" value="GPCR_Rhodpsn_7TM"/>
</dbReference>
<dbReference type="PANTHER" id="PTHR45695:SF9">
    <property type="entry name" value="LEUCOKININ RECEPTOR"/>
    <property type="match status" value="1"/>
</dbReference>
<feature type="transmembrane region" description="Helical" evidence="9">
    <location>
        <begin position="126"/>
        <end position="147"/>
    </location>
</feature>
<keyword evidence="6 8" id="KW-0675">Receptor</keyword>
<proteinExistence type="inferred from homology"/>
<evidence type="ECO:0000259" key="10">
    <source>
        <dbReference type="PROSITE" id="PS50262"/>
    </source>
</evidence>
<dbReference type="SUPFAM" id="SSF81321">
    <property type="entry name" value="Family A G protein-coupled receptor-like"/>
    <property type="match status" value="1"/>
</dbReference>
<gene>
    <name evidence="11" type="ORF">GSLYS_00001155001</name>
</gene>
<dbReference type="PROSITE" id="PS00237">
    <property type="entry name" value="G_PROTEIN_RECEP_F1_1"/>
    <property type="match status" value="1"/>
</dbReference>
<keyword evidence="2 8" id="KW-0812">Transmembrane</keyword>
<feature type="transmembrane region" description="Helical" evidence="9">
    <location>
        <begin position="46"/>
        <end position="67"/>
    </location>
</feature>
<keyword evidence="7 8" id="KW-0807">Transducer</keyword>
<evidence type="ECO:0000256" key="8">
    <source>
        <dbReference type="RuleBase" id="RU000688"/>
    </source>
</evidence>